<keyword evidence="5" id="KW-0597">Phosphoprotein</keyword>
<feature type="domain" description="PAC" evidence="18">
    <location>
        <begin position="523"/>
        <end position="575"/>
    </location>
</feature>
<evidence type="ECO:0000256" key="3">
    <source>
        <dbReference type="ARBA" id="ARBA00021740"/>
    </source>
</evidence>
<gene>
    <name evidence="19" type="ORF">K8W01_06965</name>
</gene>
<evidence type="ECO:0000256" key="6">
    <source>
        <dbReference type="ARBA" id="ARBA00022606"/>
    </source>
</evidence>
<dbReference type="InterPro" id="IPR000014">
    <property type="entry name" value="PAS"/>
</dbReference>
<evidence type="ECO:0000256" key="5">
    <source>
        <dbReference type="ARBA" id="ARBA00022553"/>
    </source>
</evidence>
<feature type="domain" description="PAC" evidence="18">
    <location>
        <begin position="114"/>
        <end position="167"/>
    </location>
</feature>
<evidence type="ECO:0000313" key="19">
    <source>
        <dbReference type="EMBL" id="HJE23385.1"/>
    </source>
</evidence>
<dbReference type="EC" id="2.7.13.3" evidence="2"/>
<keyword evidence="11" id="KW-0547">Nucleotide-binding</keyword>
<name>A0A921E171_9HYPH</name>
<protein>
    <recommendedName>
        <fullName evidence="3">Blue-light-activated histidine kinase</fullName>
        <ecNumber evidence="2">2.7.13.3</ecNumber>
    </recommendedName>
</protein>
<dbReference type="PANTHER" id="PTHR41523">
    <property type="entry name" value="TWO-COMPONENT SYSTEM SENSOR PROTEIN"/>
    <property type="match status" value="1"/>
</dbReference>
<evidence type="ECO:0000256" key="8">
    <source>
        <dbReference type="ARBA" id="ARBA00022643"/>
    </source>
</evidence>
<dbReference type="Proteomes" id="UP000742631">
    <property type="component" value="Unassembled WGS sequence"/>
</dbReference>
<keyword evidence="7" id="KW-0285">Flavoprotein</keyword>
<evidence type="ECO:0000256" key="14">
    <source>
        <dbReference type="ARBA" id="ARBA00022991"/>
    </source>
</evidence>
<evidence type="ECO:0000259" key="17">
    <source>
        <dbReference type="PROSITE" id="PS50112"/>
    </source>
</evidence>
<evidence type="ECO:0000256" key="10">
    <source>
        <dbReference type="ARBA" id="ARBA00022737"/>
    </source>
</evidence>
<dbReference type="SMART" id="SM00086">
    <property type="entry name" value="PAC"/>
    <property type="match status" value="3"/>
</dbReference>
<accession>A0A921E171</accession>
<keyword evidence="15" id="KW-0843">Virulence</keyword>
<keyword evidence="13" id="KW-0067">ATP-binding</keyword>
<keyword evidence="12" id="KW-0418">Kinase</keyword>
<evidence type="ECO:0000256" key="7">
    <source>
        <dbReference type="ARBA" id="ARBA00022630"/>
    </source>
</evidence>
<keyword evidence="6" id="KW-0716">Sensory transduction</keyword>
<dbReference type="InterPro" id="IPR000700">
    <property type="entry name" value="PAS-assoc_C"/>
</dbReference>
<evidence type="ECO:0000256" key="16">
    <source>
        <dbReference type="ARBA" id="ARBA00023170"/>
    </source>
</evidence>
<dbReference type="PROSITE" id="PS50113">
    <property type="entry name" value="PAC"/>
    <property type="match status" value="3"/>
</dbReference>
<proteinExistence type="predicted"/>
<keyword evidence="10" id="KW-0677">Repeat</keyword>
<organism evidence="19 20">
    <name type="scientific">Methylorubrum populi</name>
    <dbReference type="NCBI Taxonomy" id="223967"/>
    <lineage>
        <taxon>Bacteria</taxon>
        <taxon>Pseudomonadati</taxon>
        <taxon>Pseudomonadota</taxon>
        <taxon>Alphaproteobacteria</taxon>
        <taxon>Hyphomicrobiales</taxon>
        <taxon>Methylobacteriaceae</taxon>
        <taxon>Methylorubrum</taxon>
    </lineage>
</organism>
<keyword evidence="9" id="KW-0808">Transferase</keyword>
<dbReference type="SMART" id="SM00091">
    <property type="entry name" value="PAS"/>
    <property type="match status" value="1"/>
</dbReference>
<dbReference type="GO" id="GO:0005524">
    <property type="term" value="F:ATP binding"/>
    <property type="evidence" value="ECO:0007669"/>
    <property type="project" value="UniProtKB-KW"/>
</dbReference>
<sequence length="780" mass="87921">MDGSGAPPAAWPDGGDMANRIRSHDWAATSLGAIETWPSCLKTTISLLLGCGFPMIVLWGEQLTQIYNDGYRDLMGLKHPAGLGQPSRDCWPEVWHINEPIYRRVWAGGTCTFENGHYPIIRSGSLEDAWFTLSYSPLRDEAGRIAGILVTLVETTDRVLADLALRESEARYRALVTAGTSSVYRMSPDWRQMRQLIGQGFLADLAEPCESWADHYILPEDRDAVSAVIAEAIRTRSLFQLEHRVRRADGSVGWTFSRAVPMLGPEGDIVEWFGTASDVTERKLAEASLRESEDRFRAELERQVRERTAELQASRDLLQATMDCSMDMIQVFEAVRDEDGQIVDFRWLLNNHTSESRYGEVRGESLLERNPGVVQEGIFDAFKQVTETGLPSIAERRYDHEQFNGWFFQSAVRLGDGVATTTKEISAWKTAQEEVLRLRDAIAQTALRESEDRFRALASLIPVLLWRSDADGQHNSANEPWLAYTGQTHVQSQGSGWLRAIHPDDRAQVREAFETGREKRHLIEVQLRIRRSDGAYRWFLVRQAPIRDEAGQLTHWIGAAMDIHDLRELQERQAVLVAELQHRTRNLLGVVRSIAHQTMVQTGPTTRFREQFSDRLAALSRVQGLLSRSEQEPITLHTLIQTELDALGTGNFMDRITLGGPPVRLRKASVQTLALALHELATNARQHGALSTEHGRLFVTWRAEAGAGDEERLLLEWVEDGIGRQPGAQGTAPYGYGRELIERAMPYVLDARTRYELGETRLLCSIDMPLGNGWRVRRGA</sequence>
<dbReference type="Pfam" id="PF08447">
    <property type="entry name" value="PAS_3"/>
    <property type="match status" value="2"/>
</dbReference>
<evidence type="ECO:0000256" key="12">
    <source>
        <dbReference type="ARBA" id="ARBA00022777"/>
    </source>
</evidence>
<dbReference type="InterPro" id="IPR013656">
    <property type="entry name" value="PAS_4"/>
</dbReference>
<dbReference type="Pfam" id="PF07536">
    <property type="entry name" value="HWE_HK"/>
    <property type="match status" value="1"/>
</dbReference>
<dbReference type="GO" id="GO:0009881">
    <property type="term" value="F:photoreceptor activity"/>
    <property type="evidence" value="ECO:0007669"/>
    <property type="project" value="UniProtKB-KW"/>
</dbReference>
<evidence type="ECO:0000256" key="15">
    <source>
        <dbReference type="ARBA" id="ARBA00023026"/>
    </source>
</evidence>
<keyword evidence="4" id="KW-0600">Photoreceptor protein</keyword>
<dbReference type="NCBIfam" id="TIGR00229">
    <property type="entry name" value="sensory_box"/>
    <property type="match status" value="2"/>
</dbReference>
<evidence type="ECO:0000256" key="9">
    <source>
        <dbReference type="ARBA" id="ARBA00022679"/>
    </source>
</evidence>
<dbReference type="InterPro" id="IPR011102">
    <property type="entry name" value="Sig_transdc_His_kinase_HWE"/>
</dbReference>
<comment type="catalytic activity">
    <reaction evidence="1">
        <text>ATP + protein L-histidine = ADP + protein N-phospho-L-histidine.</text>
        <dbReference type="EC" id="2.7.13.3"/>
    </reaction>
</comment>
<dbReference type="EMBL" id="DYYG01000020">
    <property type="protein sequence ID" value="HJE23385.1"/>
    <property type="molecule type" value="Genomic_DNA"/>
</dbReference>
<dbReference type="AlphaFoldDB" id="A0A921E171"/>
<evidence type="ECO:0000256" key="1">
    <source>
        <dbReference type="ARBA" id="ARBA00000085"/>
    </source>
</evidence>
<dbReference type="SMART" id="SM00911">
    <property type="entry name" value="HWE_HK"/>
    <property type="match status" value="1"/>
</dbReference>
<dbReference type="Gene3D" id="3.30.450.20">
    <property type="entry name" value="PAS domain"/>
    <property type="match status" value="3"/>
</dbReference>
<evidence type="ECO:0000256" key="2">
    <source>
        <dbReference type="ARBA" id="ARBA00012438"/>
    </source>
</evidence>
<keyword evidence="14" id="KW-0157">Chromophore</keyword>
<feature type="domain" description="PAC" evidence="18">
    <location>
        <begin position="239"/>
        <end position="291"/>
    </location>
</feature>
<comment type="caution">
    <text evidence="19">The sequence shown here is derived from an EMBL/GenBank/DDBJ whole genome shotgun (WGS) entry which is preliminary data.</text>
</comment>
<evidence type="ECO:0000256" key="4">
    <source>
        <dbReference type="ARBA" id="ARBA00022543"/>
    </source>
</evidence>
<evidence type="ECO:0000256" key="11">
    <source>
        <dbReference type="ARBA" id="ARBA00022741"/>
    </source>
</evidence>
<dbReference type="PROSITE" id="PS50112">
    <property type="entry name" value="PAS"/>
    <property type="match status" value="1"/>
</dbReference>
<dbReference type="PANTHER" id="PTHR41523:SF8">
    <property type="entry name" value="ETHYLENE RESPONSE SENSOR PROTEIN"/>
    <property type="match status" value="1"/>
</dbReference>
<dbReference type="FunFam" id="3.30.450.20:FF:000099">
    <property type="entry name" value="Sensory box sensor histidine kinase"/>
    <property type="match status" value="1"/>
</dbReference>
<evidence type="ECO:0000313" key="20">
    <source>
        <dbReference type="Proteomes" id="UP000742631"/>
    </source>
</evidence>
<reference evidence="19" key="2">
    <citation type="submission" date="2021-09" db="EMBL/GenBank/DDBJ databases">
        <authorList>
            <person name="Gilroy R."/>
        </authorList>
    </citation>
    <scope>NUCLEOTIDE SEQUENCE</scope>
    <source>
        <strain evidence="19">316</strain>
    </source>
</reference>
<dbReference type="InterPro" id="IPR013655">
    <property type="entry name" value="PAS_fold_3"/>
</dbReference>
<keyword evidence="8" id="KW-0288">FMN</keyword>
<dbReference type="Gene3D" id="3.30.565.10">
    <property type="entry name" value="Histidine kinase-like ATPase, C-terminal domain"/>
    <property type="match status" value="1"/>
</dbReference>
<reference evidence="19" key="1">
    <citation type="journal article" date="2021" name="PeerJ">
        <title>Extensive microbial diversity within the chicken gut microbiome revealed by metagenomics and culture.</title>
        <authorList>
            <person name="Gilroy R."/>
            <person name="Ravi A."/>
            <person name="Getino M."/>
            <person name="Pursley I."/>
            <person name="Horton D.L."/>
            <person name="Alikhan N.F."/>
            <person name="Baker D."/>
            <person name="Gharbi K."/>
            <person name="Hall N."/>
            <person name="Watson M."/>
            <person name="Adriaenssens E.M."/>
            <person name="Foster-Nyarko E."/>
            <person name="Jarju S."/>
            <person name="Secka A."/>
            <person name="Antonio M."/>
            <person name="Oren A."/>
            <person name="Chaudhuri R.R."/>
            <person name="La Ragione R."/>
            <person name="Hildebrand F."/>
            <person name="Pallen M.J."/>
        </authorList>
    </citation>
    <scope>NUCLEOTIDE SEQUENCE</scope>
    <source>
        <strain evidence="19">316</strain>
    </source>
</reference>
<feature type="domain" description="PAS" evidence="17">
    <location>
        <begin position="450"/>
        <end position="520"/>
    </location>
</feature>
<dbReference type="Pfam" id="PF08448">
    <property type="entry name" value="PAS_4"/>
    <property type="match status" value="1"/>
</dbReference>
<keyword evidence="16" id="KW-0675">Receptor</keyword>
<dbReference type="CDD" id="cd00130">
    <property type="entry name" value="PAS"/>
    <property type="match status" value="2"/>
</dbReference>
<dbReference type="InterPro" id="IPR035965">
    <property type="entry name" value="PAS-like_dom_sf"/>
</dbReference>
<evidence type="ECO:0000259" key="18">
    <source>
        <dbReference type="PROSITE" id="PS50113"/>
    </source>
</evidence>
<dbReference type="InterPro" id="IPR036890">
    <property type="entry name" value="HATPase_C_sf"/>
</dbReference>
<dbReference type="InterPro" id="IPR001610">
    <property type="entry name" value="PAC"/>
</dbReference>
<evidence type="ECO:0000256" key="13">
    <source>
        <dbReference type="ARBA" id="ARBA00022840"/>
    </source>
</evidence>
<dbReference type="GO" id="GO:0004673">
    <property type="term" value="F:protein histidine kinase activity"/>
    <property type="evidence" value="ECO:0007669"/>
    <property type="project" value="UniProtKB-EC"/>
</dbReference>
<dbReference type="SUPFAM" id="SSF55785">
    <property type="entry name" value="PYP-like sensor domain (PAS domain)"/>
    <property type="match status" value="3"/>
</dbReference>